<sequence length="454" mass="51849">MGQSSPLVGDLTGAVFKRNADGVVQGEILTLLKRMKERKDQKGKLDGLGEDSNAFLECKRANDNDKRKLRSREIWTQGVLLEGLWSGLWYVVRDFNSIICPEERNRGGSLNLDMKQFFERSRQCVLLRPMFDHFSILLDGGGLRRGPSPFRFENMWLKVEGFKDLLKSWKKSIPWRFRFTGVVPHAKDIAPRLLQLDFTLILSLMQLAMVHASHEHLPFKVIFNLGLPFTNSQEITNGCSKSPKAYQVLVIPENPTLKSPTRGSQGLKPQSFAFLHLEPSPGNLSSKELEQASGGFRSHFAGEKWCLRNFADTQEGCEIISQDRSYLHQAAKLASILKFPAPFSRHGSCIVRRRNTLLYKSVAKFSHKRLIPQALQSDWLVMAATSSFQLQIAHRLKHWIVDFLSFEMVYSLHHLDFRKCSKSGCYDCHQEYAPWQILFAFSPCNPDSLLAIEF</sequence>
<evidence type="ECO:0000313" key="1">
    <source>
        <dbReference type="EMBL" id="RVW59798.1"/>
    </source>
</evidence>
<protein>
    <submittedName>
        <fullName evidence="1">Uncharacterized protein</fullName>
    </submittedName>
</protein>
<proteinExistence type="predicted"/>
<comment type="caution">
    <text evidence="1">The sequence shown here is derived from an EMBL/GenBank/DDBJ whole genome shotgun (WGS) entry which is preliminary data.</text>
</comment>
<organism evidence="1 2">
    <name type="scientific">Vitis vinifera</name>
    <name type="common">Grape</name>
    <dbReference type="NCBI Taxonomy" id="29760"/>
    <lineage>
        <taxon>Eukaryota</taxon>
        <taxon>Viridiplantae</taxon>
        <taxon>Streptophyta</taxon>
        <taxon>Embryophyta</taxon>
        <taxon>Tracheophyta</taxon>
        <taxon>Spermatophyta</taxon>
        <taxon>Magnoliopsida</taxon>
        <taxon>eudicotyledons</taxon>
        <taxon>Gunneridae</taxon>
        <taxon>Pentapetalae</taxon>
        <taxon>rosids</taxon>
        <taxon>Vitales</taxon>
        <taxon>Vitaceae</taxon>
        <taxon>Viteae</taxon>
        <taxon>Vitis</taxon>
    </lineage>
</organism>
<gene>
    <name evidence="1" type="ORF">CK203_100599</name>
</gene>
<dbReference type="Proteomes" id="UP000288805">
    <property type="component" value="Unassembled WGS sequence"/>
</dbReference>
<name>A0A438FIK7_VITVI</name>
<dbReference type="EMBL" id="QGNW01000877">
    <property type="protein sequence ID" value="RVW59798.1"/>
    <property type="molecule type" value="Genomic_DNA"/>
</dbReference>
<dbReference type="AlphaFoldDB" id="A0A438FIK7"/>
<evidence type="ECO:0000313" key="2">
    <source>
        <dbReference type="Proteomes" id="UP000288805"/>
    </source>
</evidence>
<reference evidence="1 2" key="1">
    <citation type="journal article" date="2018" name="PLoS Genet.">
        <title>Population sequencing reveals clonal diversity and ancestral inbreeding in the grapevine cultivar Chardonnay.</title>
        <authorList>
            <person name="Roach M.J."/>
            <person name="Johnson D.L."/>
            <person name="Bohlmann J."/>
            <person name="van Vuuren H.J."/>
            <person name="Jones S.J."/>
            <person name="Pretorius I.S."/>
            <person name="Schmidt S.A."/>
            <person name="Borneman A.R."/>
        </authorList>
    </citation>
    <scope>NUCLEOTIDE SEQUENCE [LARGE SCALE GENOMIC DNA]</scope>
    <source>
        <strain evidence="2">cv. Chardonnay</strain>
        <tissue evidence="1">Leaf</tissue>
    </source>
</reference>
<accession>A0A438FIK7</accession>